<evidence type="ECO:0000313" key="2">
    <source>
        <dbReference type="Proteomes" id="UP000790709"/>
    </source>
</evidence>
<dbReference type="EMBL" id="MU266334">
    <property type="protein sequence ID" value="KAH7930188.1"/>
    <property type="molecule type" value="Genomic_DNA"/>
</dbReference>
<gene>
    <name evidence="1" type="ORF">BV22DRAFT_1028703</name>
</gene>
<organism evidence="1 2">
    <name type="scientific">Leucogyrophana mollusca</name>
    <dbReference type="NCBI Taxonomy" id="85980"/>
    <lineage>
        <taxon>Eukaryota</taxon>
        <taxon>Fungi</taxon>
        <taxon>Dikarya</taxon>
        <taxon>Basidiomycota</taxon>
        <taxon>Agaricomycotina</taxon>
        <taxon>Agaricomycetes</taxon>
        <taxon>Agaricomycetidae</taxon>
        <taxon>Boletales</taxon>
        <taxon>Boletales incertae sedis</taxon>
        <taxon>Leucogyrophana</taxon>
    </lineage>
</organism>
<reference evidence="1" key="1">
    <citation type="journal article" date="2021" name="New Phytol.">
        <title>Evolutionary innovations through gain and loss of genes in the ectomycorrhizal Boletales.</title>
        <authorList>
            <person name="Wu G."/>
            <person name="Miyauchi S."/>
            <person name="Morin E."/>
            <person name="Kuo A."/>
            <person name="Drula E."/>
            <person name="Varga T."/>
            <person name="Kohler A."/>
            <person name="Feng B."/>
            <person name="Cao Y."/>
            <person name="Lipzen A."/>
            <person name="Daum C."/>
            <person name="Hundley H."/>
            <person name="Pangilinan J."/>
            <person name="Johnson J."/>
            <person name="Barry K."/>
            <person name="LaButti K."/>
            <person name="Ng V."/>
            <person name="Ahrendt S."/>
            <person name="Min B."/>
            <person name="Choi I.G."/>
            <person name="Park H."/>
            <person name="Plett J.M."/>
            <person name="Magnuson J."/>
            <person name="Spatafora J.W."/>
            <person name="Nagy L.G."/>
            <person name="Henrissat B."/>
            <person name="Grigoriev I.V."/>
            <person name="Yang Z.L."/>
            <person name="Xu J."/>
            <person name="Martin F.M."/>
        </authorList>
    </citation>
    <scope>NUCLEOTIDE SEQUENCE</scope>
    <source>
        <strain evidence="1">KUC20120723A-06</strain>
    </source>
</reference>
<keyword evidence="2" id="KW-1185">Reference proteome</keyword>
<accession>A0ACB8BZQ4</accession>
<name>A0ACB8BZQ4_9AGAM</name>
<evidence type="ECO:0000313" key="1">
    <source>
        <dbReference type="EMBL" id="KAH7930188.1"/>
    </source>
</evidence>
<protein>
    <submittedName>
        <fullName evidence="1">Uncharacterized protein</fullName>
    </submittedName>
</protein>
<dbReference type="Proteomes" id="UP000790709">
    <property type="component" value="Unassembled WGS sequence"/>
</dbReference>
<proteinExistence type="predicted"/>
<comment type="caution">
    <text evidence="1">The sequence shown here is derived from an EMBL/GenBank/DDBJ whole genome shotgun (WGS) entry which is preliminary data.</text>
</comment>
<sequence>MKFTLAAAFVSVVPAVLAQQLTVNTPPNVVECEPTQFTWSGGVGPYYLSLTPGGQSMASPIKQFPTQTGTSYTWLVDLQANTIFNIDLKDSTGATAFSSIVTIEAGSSTSCLNTAVQEGGSSSGSAAPSASGGSAPPASSASAPAASGSSSPTSGGSTGGSSSGSSSPSPSASGKTGGAARLTVSSAFGVAGVMGLVGAALF</sequence>